<dbReference type="SMART" id="SM00347">
    <property type="entry name" value="HTH_MARR"/>
    <property type="match status" value="1"/>
</dbReference>
<dbReference type="InterPro" id="IPR000835">
    <property type="entry name" value="HTH_MarR-typ"/>
</dbReference>
<dbReference type="PROSITE" id="PS50995">
    <property type="entry name" value="HTH_MARR_2"/>
    <property type="match status" value="1"/>
</dbReference>
<feature type="domain" description="HTH marR-type" evidence="1">
    <location>
        <begin position="1"/>
        <end position="137"/>
    </location>
</feature>
<keyword evidence="3" id="KW-1185">Reference proteome</keyword>
<evidence type="ECO:0000259" key="1">
    <source>
        <dbReference type="PROSITE" id="PS50995"/>
    </source>
</evidence>
<dbReference type="PANTHER" id="PTHR33164">
    <property type="entry name" value="TRANSCRIPTIONAL REGULATOR, MARR FAMILY"/>
    <property type="match status" value="1"/>
</dbReference>
<dbReference type="Pfam" id="PF01047">
    <property type="entry name" value="MarR"/>
    <property type="match status" value="1"/>
</dbReference>
<reference evidence="2 3" key="1">
    <citation type="submission" date="2019-03" db="EMBL/GenBank/DDBJ databases">
        <title>Complete Genome Sequence of Leuconostoc kimchii strain NKJ218 Isolated from Homemade Kimchi.</title>
        <authorList>
            <person name="Jung J.Y."/>
            <person name="Jin H.M."/>
            <person name="Jung J.-W."/>
            <person name="Lee S.-Y."/>
            <person name="Ryu B.-G."/>
            <person name="Han S.-S."/>
            <person name="Kang H.K."/>
            <person name="Choi H.W."/>
            <person name="Chung E.J."/>
            <person name="Choi K.-M."/>
        </authorList>
    </citation>
    <scope>NUCLEOTIDE SEQUENCE [LARGE SCALE GENOMIC DNA]</scope>
    <source>
        <strain evidence="2 3">NKJ218</strain>
    </source>
</reference>
<dbReference type="RefSeq" id="WP_013102260.1">
    <property type="nucleotide sequence ID" value="NZ_CP037939.1"/>
</dbReference>
<evidence type="ECO:0000313" key="3">
    <source>
        <dbReference type="Proteomes" id="UP000295756"/>
    </source>
</evidence>
<dbReference type="EMBL" id="CP037939">
    <property type="protein sequence ID" value="QBR47537.1"/>
    <property type="molecule type" value="Genomic_DNA"/>
</dbReference>
<name>A0ABX5SJJ6_9LACO</name>
<dbReference type="Gene3D" id="1.10.10.10">
    <property type="entry name" value="Winged helix-like DNA-binding domain superfamily/Winged helix DNA-binding domain"/>
    <property type="match status" value="1"/>
</dbReference>
<sequence length="150" mass="16960">MDKIEKLRYLTKAVDLEGEKQFAQLLSSEDITPTQNEVLKILDRYGSLSISEVGDLLICGSDNPSRVVQRLLLKNLIIKEKNGSDSRKTNLVLTELGKQTLNKTTIIENQFNHQIAQNFENTIAIDKLIDIFTKQISGSKTLQQISTREL</sequence>
<organism evidence="2 3">
    <name type="scientific">Leuconostoc kimchii</name>
    <dbReference type="NCBI Taxonomy" id="136609"/>
    <lineage>
        <taxon>Bacteria</taxon>
        <taxon>Bacillati</taxon>
        <taxon>Bacillota</taxon>
        <taxon>Bacilli</taxon>
        <taxon>Lactobacillales</taxon>
        <taxon>Lactobacillaceae</taxon>
        <taxon>Leuconostoc</taxon>
    </lineage>
</organism>
<dbReference type="Proteomes" id="UP000295756">
    <property type="component" value="Chromosome"/>
</dbReference>
<proteinExistence type="predicted"/>
<dbReference type="InterPro" id="IPR036390">
    <property type="entry name" value="WH_DNA-bd_sf"/>
</dbReference>
<dbReference type="SUPFAM" id="SSF46785">
    <property type="entry name" value="Winged helix' DNA-binding domain"/>
    <property type="match status" value="1"/>
</dbReference>
<dbReference type="InterPro" id="IPR039422">
    <property type="entry name" value="MarR/SlyA-like"/>
</dbReference>
<gene>
    <name evidence="2" type="ORF">EW139_05135</name>
</gene>
<dbReference type="PANTHER" id="PTHR33164:SF43">
    <property type="entry name" value="HTH-TYPE TRANSCRIPTIONAL REPRESSOR YETL"/>
    <property type="match status" value="1"/>
</dbReference>
<protein>
    <submittedName>
        <fullName evidence="2">MarR family transcriptional regulator</fullName>
    </submittedName>
</protein>
<dbReference type="InterPro" id="IPR036388">
    <property type="entry name" value="WH-like_DNA-bd_sf"/>
</dbReference>
<accession>A0ABX5SJJ6</accession>
<evidence type="ECO:0000313" key="2">
    <source>
        <dbReference type="EMBL" id="QBR47537.1"/>
    </source>
</evidence>